<feature type="non-terminal residue" evidence="1">
    <location>
        <position position="26"/>
    </location>
</feature>
<keyword evidence="2" id="KW-1185">Reference proteome</keyword>
<dbReference type="EMBL" id="CAJNOC010008013">
    <property type="protein sequence ID" value="CAF1108450.1"/>
    <property type="molecule type" value="Genomic_DNA"/>
</dbReference>
<reference evidence="1" key="1">
    <citation type="submission" date="2021-02" db="EMBL/GenBank/DDBJ databases">
        <authorList>
            <person name="Nowell W R."/>
        </authorList>
    </citation>
    <scope>NUCLEOTIDE SEQUENCE</scope>
    <source>
        <strain evidence="1">Ploen Becks lab</strain>
    </source>
</reference>
<name>A0A814PNH4_9BILA</name>
<dbReference type="Proteomes" id="UP000663879">
    <property type="component" value="Unassembled WGS sequence"/>
</dbReference>
<comment type="caution">
    <text evidence="1">The sequence shown here is derived from an EMBL/GenBank/DDBJ whole genome shotgun (WGS) entry which is preliminary data.</text>
</comment>
<evidence type="ECO:0000313" key="1">
    <source>
        <dbReference type="EMBL" id="CAF1108450.1"/>
    </source>
</evidence>
<protein>
    <submittedName>
        <fullName evidence="1">Uncharacterized protein</fullName>
    </submittedName>
</protein>
<sequence length="26" mass="2812">MGKKKVADNVKWQIVGLLKGGGKTQQ</sequence>
<evidence type="ECO:0000313" key="2">
    <source>
        <dbReference type="Proteomes" id="UP000663879"/>
    </source>
</evidence>
<accession>A0A814PNH4</accession>
<proteinExistence type="predicted"/>
<organism evidence="1 2">
    <name type="scientific">Brachionus calyciflorus</name>
    <dbReference type="NCBI Taxonomy" id="104777"/>
    <lineage>
        <taxon>Eukaryota</taxon>
        <taxon>Metazoa</taxon>
        <taxon>Spiralia</taxon>
        <taxon>Gnathifera</taxon>
        <taxon>Rotifera</taxon>
        <taxon>Eurotatoria</taxon>
        <taxon>Monogononta</taxon>
        <taxon>Pseudotrocha</taxon>
        <taxon>Ploima</taxon>
        <taxon>Brachionidae</taxon>
        <taxon>Brachionus</taxon>
    </lineage>
</organism>
<dbReference type="AlphaFoldDB" id="A0A814PNH4"/>
<gene>
    <name evidence="1" type="ORF">OXX778_LOCUS21505</name>
</gene>